<evidence type="ECO:0000313" key="3">
    <source>
        <dbReference type="EMBL" id="GAA2634208.1"/>
    </source>
</evidence>
<dbReference type="Gene3D" id="3.40.50.12780">
    <property type="entry name" value="N-terminal domain of ligase-like"/>
    <property type="match status" value="1"/>
</dbReference>
<dbReference type="InterPro" id="IPR042099">
    <property type="entry name" value="ANL_N_sf"/>
</dbReference>
<evidence type="ECO:0000256" key="1">
    <source>
        <dbReference type="SAM" id="MobiDB-lite"/>
    </source>
</evidence>
<sequence length="367" mass="40047">MTVTAEDVFGLAQHDKEARLLRELARLTAHHRRECAAYDRILTATGHTGGRRYGAVAELPWLPVRMFKNHVLKSIPDDAVFRVLTSSGTTGAVSRIHLDREAAATQARMLARTMRAVLGGHRLPMLMVDSRAMARSSSARAAGVLGMANFGRDHTWILDEHDRLDLAALKGFLARHGAAPFLIFGFTFMVWRYLYEPARDAGLDLSRGLLVHSGGWKKLAAQAVDNAEFRARFAEHTGLTRIHNFYGMVEQIGTVFPEGRSGGSLYCPEFADVVVRDPTTWEETEPGVPGLLEVVSTLPRSYPGHVLLTEDLGVVHGVDDGDWPGKRFSVLGRLPRAEARGCSDTFAAHPEGSKAPEGSEGSEGSAA</sequence>
<feature type="domain" description="Acyl-protein synthetase LuxE" evidence="2">
    <location>
        <begin position="24"/>
        <end position="346"/>
    </location>
</feature>
<gene>
    <name evidence="3" type="ORF">GCM10010411_86230</name>
</gene>
<reference evidence="3 4" key="1">
    <citation type="journal article" date="2019" name="Int. J. Syst. Evol. Microbiol.">
        <title>The Global Catalogue of Microorganisms (GCM) 10K type strain sequencing project: providing services to taxonomists for standard genome sequencing and annotation.</title>
        <authorList>
            <consortium name="The Broad Institute Genomics Platform"/>
            <consortium name="The Broad Institute Genome Sequencing Center for Infectious Disease"/>
            <person name="Wu L."/>
            <person name="Ma J."/>
        </authorList>
    </citation>
    <scope>NUCLEOTIDE SEQUENCE [LARGE SCALE GENOMIC DNA]</scope>
    <source>
        <strain evidence="3 4">JCM 6833</strain>
    </source>
</reference>
<dbReference type="RefSeq" id="WP_344548319.1">
    <property type="nucleotide sequence ID" value="NZ_BAAATD010000018.1"/>
</dbReference>
<comment type="caution">
    <text evidence="3">The sequence shown here is derived from an EMBL/GenBank/DDBJ whole genome shotgun (WGS) entry which is preliminary data.</text>
</comment>
<dbReference type="SUPFAM" id="SSF56801">
    <property type="entry name" value="Acetyl-CoA synthetase-like"/>
    <property type="match status" value="1"/>
</dbReference>
<proteinExistence type="predicted"/>
<dbReference type="Proteomes" id="UP001501509">
    <property type="component" value="Unassembled WGS sequence"/>
</dbReference>
<keyword evidence="4" id="KW-1185">Reference proteome</keyword>
<evidence type="ECO:0000259" key="2">
    <source>
        <dbReference type="Pfam" id="PF04443"/>
    </source>
</evidence>
<feature type="region of interest" description="Disordered" evidence="1">
    <location>
        <begin position="344"/>
        <end position="367"/>
    </location>
</feature>
<name>A0ABN3QTD4_9ACTN</name>
<organism evidence="3 4">
    <name type="scientific">Actinomadura fulvescens</name>
    <dbReference type="NCBI Taxonomy" id="46160"/>
    <lineage>
        <taxon>Bacteria</taxon>
        <taxon>Bacillati</taxon>
        <taxon>Actinomycetota</taxon>
        <taxon>Actinomycetes</taxon>
        <taxon>Streptosporangiales</taxon>
        <taxon>Thermomonosporaceae</taxon>
        <taxon>Actinomadura</taxon>
    </lineage>
</organism>
<dbReference type="InterPro" id="IPR007534">
    <property type="entry name" value="LuxE"/>
</dbReference>
<dbReference type="EMBL" id="BAAATD010000018">
    <property type="protein sequence ID" value="GAA2634208.1"/>
    <property type="molecule type" value="Genomic_DNA"/>
</dbReference>
<accession>A0ABN3QTD4</accession>
<dbReference type="Pfam" id="PF04443">
    <property type="entry name" value="LuxE"/>
    <property type="match status" value="1"/>
</dbReference>
<evidence type="ECO:0000313" key="4">
    <source>
        <dbReference type="Proteomes" id="UP001501509"/>
    </source>
</evidence>
<protein>
    <submittedName>
        <fullName evidence="3">Acyl-protein synthetase</fullName>
    </submittedName>
</protein>